<accession>A0ABP0YAD6</accession>
<evidence type="ECO:0000313" key="1">
    <source>
        <dbReference type="EMBL" id="CAK9317433.1"/>
    </source>
</evidence>
<gene>
    <name evidence="1" type="ORF">CITCOLO1_LOCUS9336</name>
</gene>
<proteinExistence type="predicted"/>
<protein>
    <submittedName>
        <fullName evidence="1">Uncharacterized protein</fullName>
    </submittedName>
</protein>
<evidence type="ECO:0000313" key="2">
    <source>
        <dbReference type="Proteomes" id="UP001642487"/>
    </source>
</evidence>
<dbReference type="Proteomes" id="UP001642487">
    <property type="component" value="Chromosome 3"/>
</dbReference>
<keyword evidence="2" id="KW-1185">Reference proteome</keyword>
<reference evidence="1 2" key="1">
    <citation type="submission" date="2024-03" db="EMBL/GenBank/DDBJ databases">
        <authorList>
            <person name="Gkanogiannis A."/>
            <person name="Becerra Lopez-Lavalle L."/>
        </authorList>
    </citation>
    <scope>NUCLEOTIDE SEQUENCE [LARGE SCALE GENOMIC DNA]</scope>
</reference>
<dbReference type="EMBL" id="OZ021737">
    <property type="protein sequence ID" value="CAK9317433.1"/>
    <property type="molecule type" value="Genomic_DNA"/>
</dbReference>
<name>A0ABP0YAD6_9ROSI</name>
<organism evidence="1 2">
    <name type="scientific">Citrullus colocynthis</name>
    <name type="common">colocynth</name>
    <dbReference type="NCBI Taxonomy" id="252529"/>
    <lineage>
        <taxon>Eukaryota</taxon>
        <taxon>Viridiplantae</taxon>
        <taxon>Streptophyta</taxon>
        <taxon>Embryophyta</taxon>
        <taxon>Tracheophyta</taxon>
        <taxon>Spermatophyta</taxon>
        <taxon>Magnoliopsida</taxon>
        <taxon>eudicotyledons</taxon>
        <taxon>Gunneridae</taxon>
        <taxon>Pentapetalae</taxon>
        <taxon>rosids</taxon>
        <taxon>fabids</taxon>
        <taxon>Cucurbitales</taxon>
        <taxon>Cucurbitaceae</taxon>
        <taxon>Benincaseae</taxon>
        <taxon>Citrullus</taxon>
    </lineage>
</organism>
<sequence>MRKRRSALLKIFQSRGAEAEFHALAISDDGDIRNSMVSLSSLGNARCEASGNRALAVTINTDPIRTVPHTFRFFAVSWFFPLKFSEFSAVQSSDFLVGSPFGIRVRRRKLACSLTERMVLDCALVPSATTFVEAVWLFAIYWSARYSFPRNHGVYYLSTMSRTKQQDVTLSDHKNSRWLSDTETARAIVPFTLEPNLILSVLLPSPVNLLLPLAPCPLEQVSLCRQLLVMTAFKKSRKVLFANLDECLVGIESGVFNKSSDHDVQLVTVQSWRLWSPQCCVVVIIWVSYYSSFLDELNSPLGVVMIGAVQRVLDNLLLMCCGLQLYRRKQQCHGLFDGE</sequence>